<sequence>MSTSVPSSHDGHVRPAATTTADRPADTGRRPRRGSAGGSLARIAVMTALMAVLGLVPPIAVAGVPAPIVLQNIAVILAGVILGPWRGAASMALFAGLVALGLPLLSGGRGGLGVFAGPTAGFILGWIPSALIVGLIFWALTSRARPGLGAGRVALGAAVAGLIGGVVMVYFFGVLGFVGIAGMEFGAAVLSMAPFVPGDLIKLVVAVILIVGLWKAYPRAFR</sequence>
<gene>
    <name evidence="11" type="ORF">SAMN04487849_11356</name>
</gene>
<keyword evidence="7 8" id="KW-0472">Membrane</keyword>
<evidence type="ECO:0000256" key="9">
    <source>
        <dbReference type="SAM" id="MobiDB-lite"/>
    </source>
</evidence>
<dbReference type="Proteomes" id="UP000184253">
    <property type="component" value="Unassembled WGS sequence"/>
</dbReference>
<dbReference type="GO" id="GO:0005886">
    <property type="term" value="C:plasma membrane"/>
    <property type="evidence" value="ECO:0007669"/>
    <property type="project" value="UniProtKB-SubCell"/>
</dbReference>
<feature type="transmembrane region" description="Helical" evidence="10">
    <location>
        <begin position="92"/>
        <end position="116"/>
    </location>
</feature>
<evidence type="ECO:0000256" key="10">
    <source>
        <dbReference type="SAM" id="Phobius"/>
    </source>
</evidence>
<evidence type="ECO:0000256" key="6">
    <source>
        <dbReference type="ARBA" id="ARBA00022989"/>
    </source>
</evidence>
<evidence type="ECO:0000256" key="3">
    <source>
        <dbReference type="ARBA" id="ARBA00022448"/>
    </source>
</evidence>
<dbReference type="PANTHER" id="PTHR34295">
    <property type="entry name" value="BIOTIN TRANSPORTER BIOY"/>
    <property type="match status" value="1"/>
</dbReference>
<proteinExistence type="inferred from homology"/>
<evidence type="ECO:0000256" key="5">
    <source>
        <dbReference type="ARBA" id="ARBA00022692"/>
    </source>
</evidence>
<comment type="similarity">
    <text evidence="2 8">Belongs to the BioY family.</text>
</comment>
<dbReference type="AlphaFoldDB" id="A0ABD7M9S9"/>
<comment type="caution">
    <text evidence="11">The sequence shown here is derived from an EMBL/GenBank/DDBJ whole genome shotgun (WGS) entry which is preliminary data.</text>
</comment>
<evidence type="ECO:0000313" key="12">
    <source>
        <dbReference type="Proteomes" id="UP000184253"/>
    </source>
</evidence>
<keyword evidence="3 8" id="KW-0813">Transport</keyword>
<dbReference type="InterPro" id="IPR003784">
    <property type="entry name" value="BioY"/>
</dbReference>
<dbReference type="PANTHER" id="PTHR34295:SF4">
    <property type="entry name" value="BIOTIN TRANSPORTER BIOY-RELATED"/>
    <property type="match status" value="1"/>
</dbReference>
<organism evidence="11 12">
    <name type="scientific">Micrococcus luteus</name>
    <name type="common">Micrococcus lysodeikticus</name>
    <dbReference type="NCBI Taxonomy" id="1270"/>
    <lineage>
        <taxon>Bacteria</taxon>
        <taxon>Bacillati</taxon>
        <taxon>Actinomycetota</taxon>
        <taxon>Actinomycetes</taxon>
        <taxon>Micrococcales</taxon>
        <taxon>Micrococcaceae</taxon>
        <taxon>Micrococcus</taxon>
    </lineage>
</organism>
<evidence type="ECO:0000256" key="4">
    <source>
        <dbReference type="ARBA" id="ARBA00022475"/>
    </source>
</evidence>
<feature type="transmembrane region" description="Helical" evidence="10">
    <location>
        <begin position="122"/>
        <end position="141"/>
    </location>
</feature>
<protein>
    <recommendedName>
        <fullName evidence="8">Biotin transporter</fullName>
    </recommendedName>
</protein>
<evidence type="ECO:0000256" key="2">
    <source>
        <dbReference type="ARBA" id="ARBA00010692"/>
    </source>
</evidence>
<evidence type="ECO:0000313" key="11">
    <source>
        <dbReference type="EMBL" id="SHL82866.1"/>
    </source>
</evidence>
<dbReference type="GO" id="GO:0015225">
    <property type="term" value="F:biotin transmembrane transporter activity"/>
    <property type="evidence" value="ECO:0007669"/>
    <property type="project" value="UniProtKB-UniRule"/>
</dbReference>
<evidence type="ECO:0000256" key="7">
    <source>
        <dbReference type="ARBA" id="ARBA00023136"/>
    </source>
</evidence>
<dbReference type="Gene3D" id="1.10.1760.20">
    <property type="match status" value="1"/>
</dbReference>
<keyword evidence="5 10" id="KW-0812">Transmembrane</keyword>
<keyword evidence="4 8" id="KW-1003">Cell membrane</keyword>
<feature type="transmembrane region" description="Helical" evidence="10">
    <location>
        <begin position="153"/>
        <end position="180"/>
    </location>
</feature>
<feature type="transmembrane region" description="Helical" evidence="10">
    <location>
        <begin position="200"/>
        <end position="217"/>
    </location>
</feature>
<accession>A0ABD7M9S9</accession>
<dbReference type="PIRSF" id="PIRSF016661">
    <property type="entry name" value="BioY"/>
    <property type="match status" value="1"/>
</dbReference>
<name>A0ABD7M9S9_MICLU</name>
<dbReference type="EMBL" id="FRCE01000013">
    <property type="protein sequence ID" value="SHL82866.1"/>
    <property type="molecule type" value="Genomic_DNA"/>
</dbReference>
<feature type="region of interest" description="Disordered" evidence="9">
    <location>
        <begin position="1"/>
        <end position="36"/>
    </location>
</feature>
<feature type="transmembrane region" description="Helical" evidence="10">
    <location>
        <begin position="39"/>
        <end position="60"/>
    </location>
</feature>
<evidence type="ECO:0000256" key="8">
    <source>
        <dbReference type="PIRNR" id="PIRNR016661"/>
    </source>
</evidence>
<reference evidence="11 12" key="1">
    <citation type="submission" date="2016-11" db="EMBL/GenBank/DDBJ databases">
        <authorList>
            <person name="Varghese N."/>
            <person name="Submissions S."/>
        </authorList>
    </citation>
    <scope>NUCLEOTIDE SEQUENCE [LARGE SCALE GENOMIC DNA]</scope>
    <source>
        <strain evidence="11 12">VTM4R57</strain>
    </source>
</reference>
<evidence type="ECO:0000256" key="1">
    <source>
        <dbReference type="ARBA" id="ARBA00004651"/>
    </source>
</evidence>
<keyword evidence="6 10" id="KW-1133">Transmembrane helix</keyword>
<dbReference type="RefSeq" id="WP_036381852.1">
    <property type="nucleotide sequence ID" value="NZ_CP084109.1"/>
</dbReference>
<dbReference type="Pfam" id="PF02632">
    <property type="entry name" value="BioY"/>
    <property type="match status" value="1"/>
</dbReference>
<comment type="subcellular location">
    <subcellularLocation>
        <location evidence="1 8">Cell membrane</location>
        <topology evidence="1 8">Multi-pass membrane protein</topology>
    </subcellularLocation>
</comment>